<evidence type="ECO:0000313" key="2">
    <source>
        <dbReference type="Proteomes" id="UP001365846"/>
    </source>
</evidence>
<sequence>MSQELTKPVGFDVVGKLLRWAFHRLIANADHDRLYHREGDSASKCRVDGVFRRG</sequence>
<dbReference type="Proteomes" id="UP001365846">
    <property type="component" value="Unassembled WGS sequence"/>
</dbReference>
<keyword evidence="2" id="KW-1185">Reference proteome</keyword>
<accession>A0ABU8VS85</accession>
<name>A0ABU8VS85_9BURK</name>
<evidence type="ECO:0000313" key="1">
    <source>
        <dbReference type="EMBL" id="MEJ8815900.1"/>
    </source>
</evidence>
<organism evidence="1 2">
    <name type="scientific">Variovorax ureilyticus</name>
    <dbReference type="NCBI Taxonomy" id="1836198"/>
    <lineage>
        <taxon>Bacteria</taxon>
        <taxon>Pseudomonadati</taxon>
        <taxon>Pseudomonadota</taxon>
        <taxon>Betaproteobacteria</taxon>
        <taxon>Burkholderiales</taxon>
        <taxon>Comamonadaceae</taxon>
        <taxon>Variovorax</taxon>
    </lineage>
</organism>
<protein>
    <submittedName>
        <fullName evidence="1">Uncharacterized protein</fullName>
    </submittedName>
</protein>
<gene>
    <name evidence="1" type="ORF">WKW77_32895</name>
</gene>
<reference evidence="1 2" key="1">
    <citation type="submission" date="2024-03" db="EMBL/GenBank/DDBJ databases">
        <title>Novel species of the genus Variovorax.</title>
        <authorList>
            <person name="Liu Q."/>
            <person name="Xin Y.-H."/>
        </authorList>
    </citation>
    <scope>NUCLEOTIDE SEQUENCE [LARGE SCALE GENOMIC DNA]</scope>
    <source>
        <strain evidence="1 2">KACC 18899</strain>
    </source>
</reference>
<dbReference type="RefSeq" id="WP_340361094.1">
    <property type="nucleotide sequence ID" value="NZ_JBBKZU010000025.1"/>
</dbReference>
<proteinExistence type="predicted"/>
<dbReference type="EMBL" id="JBBKZU010000025">
    <property type="protein sequence ID" value="MEJ8815900.1"/>
    <property type="molecule type" value="Genomic_DNA"/>
</dbReference>
<comment type="caution">
    <text evidence="1">The sequence shown here is derived from an EMBL/GenBank/DDBJ whole genome shotgun (WGS) entry which is preliminary data.</text>
</comment>